<dbReference type="Pfam" id="PF13428">
    <property type="entry name" value="TPR_14"/>
    <property type="match status" value="1"/>
</dbReference>
<dbReference type="EMBL" id="JACLAX010000004">
    <property type="protein sequence ID" value="MBC2668572.1"/>
    <property type="molecule type" value="Genomic_DNA"/>
</dbReference>
<dbReference type="AlphaFoldDB" id="A0A7X1FY85"/>
<evidence type="ECO:0000313" key="2">
    <source>
        <dbReference type="Proteomes" id="UP000551327"/>
    </source>
</evidence>
<dbReference type="RefSeq" id="WP_185678467.1">
    <property type="nucleotide sequence ID" value="NZ_JACLAX010000004.1"/>
</dbReference>
<gene>
    <name evidence="1" type="ORF">H7F53_05390</name>
</gene>
<protein>
    <submittedName>
        <fullName evidence="1">Tetratricopeptide repeat protein</fullName>
    </submittedName>
</protein>
<organism evidence="1 2">
    <name type="scientific">Novosphingobium piscinae</name>
    <dbReference type="NCBI Taxonomy" id="1507448"/>
    <lineage>
        <taxon>Bacteria</taxon>
        <taxon>Pseudomonadati</taxon>
        <taxon>Pseudomonadota</taxon>
        <taxon>Alphaproteobacteria</taxon>
        <taxon>Sphingomonadales</taxon>
        <taxon>Sphingomonadaceae</taxon>
        <taxon>Novosphingobium</taxon>
    </lineage>
</organism>
<keyword evidence="2" id="KW-1185">Reference proteome</keyword>
<evidence type="ECO:0000313" key="1">
    <source>
        <dbReference type="EMBL" id="MBC2668572.1"/>
    </source>
</evidence>
<dbReference type="SUPFAM" id="SSF48452">
    <property type="entry name" value="TPR-like"/>
    <property type="match status" value="1"/>
</dbReference>
<reference evidence="1 2" key="1">
    <citation type="submission" date="2020-08" db="EMBL/GenBank/DDBJ databases">
        <title>The genome sequence of type strain Novosphingobium piscinae KCTC 42194.</title>
        <authorList>
            <person name="Liu Y."/>
        </authorList>
    </citation>
    <scope>NUCLEOTIDE SEQUENCE [LARGE SCALE GENOMIC DNA]</scope>
    <source>
        <strain evidence="1 2">KCTC 42194</strain>
    </source>
</reference>
<dbReference type="Proteomes" id="UP000551327">
    <property type="component" value="Unassembled WGS sequence"/>
</dbReference>
<proteinExistence type="predicted"/>
<comment type="caution">
    <text evidence="1">The sequence shown here is derived from an EMBL/GenBank/DDBJ whole genome shotgun (WGS) entry which is preliminary data.</text>
</comment>
<sequence>MSWIFVIALALLIFVLLAVVLKAPRGSWEVLGAALLLGLAGYAWQGAPALRGAPKAPAESTGQGEAALDVAERQKLAQAAPMSDKDIVVADALARHGQFADSAEFLRGAVQRNPDNADAWLAMANSLVGHAEGTISPAAIYAYDQAERAAPGSPGPGFFKGLAMIRSGRLEDGRKAWAALLAQTPPDAPWRADLAQRLAELDQFLARAQEAQ</sequence>
<dbReference type="Gene3D" id="1.25.40.10">
    <property type="entry name" value="Tetratricopeptide repeat domain"/>
    <property type="match status" value="1"/>
</dbReference>
<name>A0A7X1FY85_9SPHN</name>
<accession>A0A7X1FY85</accession>
<dbReference type="InterPro" id="IPR011990">
    <property type="entry name" value="TPR-like_helical_dom_sf"/>
</dbReference>